<keyword evidence="3" id="KW-1185">Reference proteome</keyword>
<dbReference type="STRING" id="633194.SAMN05421759_11014"/>
<sequence length="76" mass="8155">MAERIKSKDGTRETEQVLGQTPEEMEEAPGHAGRSDGEIARKVGTRDEGKAVDETSNGRTAPKAQDQDGSGDKEKV</sequence>
<feature type="region of interest" description="Disordered" evidence="1">
    <location>
        <begin position="1"/>
        <end position="76"/>
    </location>
</feature>
<protein>
    <submittedName>
        <fullName evidence="2">Uncharacterized protein</fullName>
    </submittedName>
</protein>
<evidence type="ECO:0000256" key="1">
    <source>
        <dbReference type="SAM" id="MobiDB-lite"/>
    </source>
</evidence>
<feature type="compositionally biased region" description="Basic and acidic residues" evidence="1">
    <location>
        <begin position="1"/>
        <end position="15"/>
    </location>
</feature>
<evidence type="ECO:0000313" key="2">
    <source>
        <dbReference type="EMBL" id="SIT01219.1"/>
    </source>
</evidence>
<organism evidence="2 3">
    <name type="scientific">Roseivivax lentus</name>
    <dbReference type="NCBI Taxonomy" id="633194"/>
    <lineage>
        <taxon>Bacteria</taxon>
        <taxon>Pseudomonadati</taxon>
        <taxon>Pseudomonadota</taxon>
        <taxon>Alphaproteobacteria</taxon>
        <taxon>Rhodobacterales</taxon>
        <taxon>Roseobacteraceae</taxon>
        <taxon>Roseivivax</taxon>
    </lineage>
</organism>
<evidence type="ECO:0000313" key="3">
    <source>
        <dbReference type="Proteomes" id="UP000186684"/>
    </source>
</evidence>
<gene>
    <name evidence="2" type="ORF">SAMN05421759_11014</name>
</gene>
<feature type="compositionally biased region" description="Basic and acidic residues" evidence="1">
    <location>
        <begin position="33"/>
        <end position="53"/>
    </location>
</feature>
<reference evidence="3" key="1">
    <citation type="submission" date="2017-01" db="EMBL/GenBank/DDBJ databases">
        <authorList>
            <person name="Varghese N."/>
            <person name="Submissions S."/>
        </authorList>
    </citation>
    <scope>NUCLEOTIDE SEQUENCE [LARGE SCALE GENOMIC DNA]</scope>
    <source>
        <strain evidence="3">DSM 29430</strain>
    </source>
</reference>
<dbReference type="AlphaFoldDB" id="A0A1N7NSK8"/>
<accession>A0A1N7NSK8</accession>
<dbReference type="OrthoDB" id="7868955at2"/>
<proteinExistence type="predicted"/>
<dbReference type="Proteomes" id="UP000186684">
    <property type="component" value="Unassembled WGS sequence"/>
</dbReference>
<dbReference type="EMBL" id="FTOQ01000010">
    <property type="protein sequence ID" value="SIT01219.1"/>
    <property type="molecule type" value="Genomic_DNA"/>
</dbReference>
<name>A0A1N7NSK8_9RHOB</name>
<dbReference type="RefSeq" id="WP_076449031.1">
    <property type="nucleotide sequence ID" value="NZ_FTOQ01000010.1"/>
</dbReference>